<proteinExistence type="predicted"/>
<dbReference type="AlphaFoldDB" id="A0A0F6IL53"/>
<name>A0A0F6IL53_LEPIR</name>
<accession>A0A0F6IL53</accession>
<sequence>MRPGSTACPKTSKNLRDNSLEIFNTVVSTKTVTFDNL</sequence>
<organism evidence="1 2">
    <name type="scientific">Leptospira interrogans str. FPW1039</name>
    <dbReference type="NCBI Taxonomy" id="1193040"/>
    <lineage>
        <taxon>Bacteria</taxon>
        <taxon>Pseudomonadati</taxon>
        <taxon>Spirochaetota</taxon>
        <taxon>Spirochaetia</taxon>
        <taxon>Leptospirales</taxon>
        <taxon>Leptospiraceae</taxon>
        <taxon>Leptospira</taxon>
    </lineage>
</organism>
<dbReference type="EMBL" id="AKWR02000006">
    <property type="protein sequence ID" value="EMJ38778.1"/>
    <property type="molecule type" value="Genomic_DNA"/>
</dbReference>
<protein>
    <submittedName>
        <fullName evidence="1">Uncharacterized protein</fullName>
    </submittedName>
</protein>
<dbReference type="Proteomes" id="UP000012164">
    <property type="component" value="Unassembled WGS sequence"/>
</dbReference>
<gene>
    <name evidence="1" type="ORF">LEP1GSC079_0381</name>
</gene>
<reference evidence="1 2" key="1">
    <citation type="submission" date="2013-01" db="EMBL/GenBank/DDBJ databases">
        <authorList>
            <person name="Harkins D.M."/>
            <person name="Durkin A.S."/>
            <person name="Brinkac L.M."/>
            <person name="Haft D.H."/>
            <person name="Selengut J.D."/>
            <person name="Sanka R."/>
            <person name="DePew J."/>
            <person name="Purushe J."/>
            <person name="Peacock S.J."/>
            <person name="Thaipadungpanit J."/>
            <person name="Wuthiekanun V.W."/>
            <person name="Day N.P."/>
            <person name="Vinetz J.M."/>
            <person name="Sutton G.G."/>
            <person name="Nierman W.C."/>
            <person name="Fouts D.E."/>
        </authorList>
    </citation>
    <scope>NUCLEOTIDE SEQUENCE [LARGE SCALE GENOMIC DNA]</scope>
    <source>
        <strain evidence="1 2">FPW1039</strain>
    </source>
</reference>
<evidence type="ECO:0000313" key="2">
    <source>
        <dbReference type="Proteomes" id="UP000012164"/>
    </source>
</evidence>
<evidence type="ECO:0000313" key="1">
    <source>
        <dbReference type="EMBL" id="EMJ38778.1"/>
    </source>
</evidence>
<comment type="caution">
    <text evidence="1">The sequence shown here is derived from an EMBL/GenBank/DDBJ whole genome shotgun (WGS) entry which is preliminary data.</text>
</comment>